<gene>
    <name evidence="5" type="ORF">F3Y22_tig00111689pilonHSYRG00123</name>
</gene>
<dbReference type="GO" id="GO:0101005">
    <property type="term" value="F:deubiquitinase activity"/>
    <property type="evidence" value="ECO:0007669"/>
    <property type="project" value="TreeGrafter"/>
</dbReference>
<protein>
    <submittedName>
        <fullName evidence="5">G-box-binding factor 1</fullName>
    </submittedName>
</protein>
<sequence>MSLLPCILKNKPASRCFLPKVKPAGFEPGCTPVYLNVYDLTPANGYFYWAGLGIYHSGVEVYFLATQPVYSVQFTVWNMHLELMTTQPWFFEVEPFTGPRLDPIQIREFMECNSARFNGDTYHLIVKNCKPFLQGYLFKLTGKHIPKWVNRLANRFNVQLHSS</sequence>
<dbReference type="EMBL" id="VEPZ02001403">
    <property type="protein sequence ID" value="KAE8675281.1"/>
    <property type="molecule type" value="Genomic_DNA"/>
</dbReference>
<dbReference type="Proteomes" id="UP000436088">
    <property type="component" value="Unassembled WGS sequence"/>
</dbReference>
<dbReference type="GO" id="GO:0016579">
    <property type="term" value="P:protein deubiquitination"/>
    <property type="evidence" value="ECO:0007669"/>
    <property type="project" value="TreeGrafter"/>
</dbReference>
<accession>A0A6A2XGZ6</accession>
<dbReference type="PANTHER" id="PTHR12378">
    <property type="entry name" value="DESUMOYLATING ISOPEPTIDASE"/>
    <property type="match status" value="1"/>
</dbReference>
<evidence type="ECO:0000256" key="1">
    <source>
        <dbReference type="ARBA" id="ARBA00008140"/>
    </source>
</evidence>
<name>A0A6A2XGZ6_HIBSY</name>
<dbReference type="Gene3D" id="3.90.1720.30">
    <property type="entry name" value="PPPDE domains"/>
    <property type="match status" value="1"/>
</dbReference>
<keyword evidence="6" id="KW-1185">Reference proteome</keyword>
<evidence type="ECO:0000256" key="2">
    <source>
        <dbReference type="ARBA" id="ARBA00022670"/>
    </source>
</evidence>
<dbReference type="PROSITE" id="PS51858">
    <property type="entry name" value="PPPDE"/>
    <property type="match status" value="1"/>
</dbReference>
<feature type="domain" description="PPPDE" evidence="4">
    <location>
        <begin position="31"/>
        <end position="163"/>
    </location>
</feature>
<comment type="similarity">
    <text evidence="1">Belongs to the DeSI family.</text>
</comment>
<keyword evidence="3" id="KW-0378">Hydrolase</keyword>
<evidence type="ECO:0000313" key="5">
    <source>
        <dbReference type="EMBL" id="KAE8675281.1"/>
    </source>
</evidence>
<keyword evidence="2" id="KW-0645">Protease</keyword>
<dbReference type="AlphaFoldDB" id="A0A6A2XGZ6"/>
<dbReference type="PANTHER" id="PTHR12378:SF48">
    <property type="entry name" value="PUTATIVE THIOL PEPTIDASE FAMILY PROTEIN-RELATED"/>
    <property type="match status" value="1"/>
</dbReference>
<evidence type="ECO:0000259" key="4">
    <source>
        <dbReference type="PROSITE" id="PS51858"/>
    </source>
</evidence>
<dbReference type="SMART" id="SM01179">
    <property type="entry name" value="DUF862"/>
    <property type="match status" value="1"/>
</dbReference>
<evidence type="ECO:0000313" key="6">
    <source>
        <dbReference type="Proteomes" id="UP000436088"/>
    </source>
</evidence>
<dbReference type="GO" id="GO:0006508">
    <property type="term" value="P:proteolysis"/>
    <property type="evidence" value="ECO:0007669"/>
    <property type="project" value="UniProtKB-KW"/>
</dbReference>
<organism evidence="5 6">
    <name type="scientific">Hibiscus syriacus</name>
    <name type="common">Rose of Sharon</name>
    <dbReference type="NCBI Taxonomy" id="106335"/>
    <lineage>
        <taxon>Eukaryota</taxon>
        <taxon>Viridiplantae</taxon>
        <taxon>Streptophyta</taxon>
        <taxon>Embryophyta</taxon>
        <taxon>Tracheophyta</taxon>
        <taxon>Spermatophyta</taxon>
        <taxon>Magnoliopsida</taxon>
        <taxon>eudicotyledons</taxon>
        <taxon>Gunneridae</taxon>
        <taxon>Pentapetalae</taxon>
        <taxon>rosids</taxon>
        <taxon>malvids</taxon>
        <taxon>Malvales</taxon>
        <taxon>Malvaceae</taxon>
        <taxon>Malvoideae</taxon>
        <taxon>Hibiscus</taxon>
    </lineage>
</organism>
<comment type="caution">
    <text evidence="5">The sequence shown here is derived from an EMBL/GenBank/DDBJ whole genome shotgun (WGS) entry which is preliminary data.</text>
</comment>
<reference evidence="5" key="1">
    <citation type="submission" date="2019-09" db="EMBL/GenBank/DDBJ databases">
        <title>Draft genome information of white flower Hibiscus syriacus.</title>
        <authorList>
            <person name="Kim Y.-M."/>
        </authorList>
    </citation>
    <scope>NUCLEOTIDE SEQUENCE [LARGE SCALE GENOMIC DNA]</scope>
    <source>
        <strain evidence="5">YM2019G1</strain>
    </source>
</reference>
<dbReference type="InterPro" id="IPR008580">
    <property type="entry name" value="PPPDE_dom"/>
</dbReference>
<dbReference type="Pfam" id="PF05903">
    <property type="entry name" value="Peptidase_C97"/>
    <property type="match status" value="1"/>
</dbReference>
<evidence type="ECO:0000256" key="3">
    <source>
        <dbReference type="ARBA" id="ARBA00022801"/>
    </source>
</evidence>
<proteinExistence type="inferred from homology"/>
<dbReference type="InterPro" id="IPR042266">
    <property type="entry name" value="PPPDE_sf"/>
</dbReference>